<reference evidence="2" key="2">
    <citation type="submission" date="2007-03" db="EMBL/GenBank/DDBJ databases">
        <authorList>
            <consortium name="The International Medicago Genome Annotation Group"/>
        </authorList>
    </citation>
    <scope>NUCLEOTIDE SEQUENCE</scope>
</reference>
<dbReference type="PaxDb" id="3880-AES63560"/>
<dbReference type="Proteomes" id="UP000002051">
    <property type="component" value="Chromosome 2"/>
</dbReference>
<dbReference type="EnsemblPlants" id="AES63560">
    <property type="protein sequence ID" value="AES63560"/>
    <property type="gene ID" value="MTR_2g010050"/>
</dbReference>
<dbReference type="HOGENOM" id="CLU_2174713_0_0_1"/>
<dbReference type="EMBL" id="AC148396">
    <property type="protein sequence ID" value="ABN05719.1"/>
    <property type="molecule type" value="Genomic_DNA"/>
</dbReference>
<evidence type="ECO:0000256" key="1">
    <source>
        <dbReference type="SAM" id="Phobius"/>
    </source>
</evidence>
<sequence>MVSLPQDHLSPASAYRRRAPTSGYSLLPTLWCAAAGTVGAVVEATVCSAGFGGYNIVIVVLVSATYLTPKYSFASGLVLVPGGFFFGIMLFRLFVCWDFGVPHIYGTWCY</sequence>
<keyword evidence="5" id="KW-1185">Reference proteome</keyword>
<organism evidence="2">
    <name type="scientific">Medicago truncatula</name>
    <name type="common">Barrel medic</name>
    <name type="synonym">Medicago tribuloides</name>
    <dbReference type="NCBI Taxonomy" id="3880"/>
    <lineage>
        <taxon>Eukaryota</taxon>
        <taxon>Viridiplantae</taxon>
        <taxon>Streptophyta</taxon>
        <taxon>Embryophyta</taxon>
        <taxon>Tracheophyta</taxon>
        <taxon>Spermatophyta</taxon>
        <taxon>Magnoliopsida</taxon>
        <taxon>eudicotyledons</taxon>
        <taxon>Gunneridae</taxon>
        <taxon>Pentapetalae</taxon>
        <taxon>rosids</taxon>
        <taxon>fabids</taxon>
        <taxon>Fabales</taxon>
        <taxon>Fabaceae</taxon>
        <taxon>Papilionoideae</taxon>
        <taxon>50 kb inversion clade</taxon>
        <taxon>NPAAA clade</taxon>
        <taxon>Hologalegina</taxon>
        <taxon>IRL clade</taxon>
        <taxon>Trifolieae</taxon>
        <taxon>Medicago</taxon>
    </lineage>
</organism>
<dbReference type="EMBL" id="CM001218">
    <property type="protein sequence ID" value="AES63560.1"/>
    <property type="molecule type" value="Genomic_DNA"/>
</dbReference>
<gene>
    <name evidence="3" type="ordered locus">MTR_2g010050</name>
    <name evidence="2" type="ORF">MtrDRAFT_AC148396g3v2</name>
</gene>
<reference evidence="3 5" key="4">
    <citation type="journal article" date="2014" name="BMC Genomics">
        <title>An improved genome release (version Mt4.0) for the model legume Medicago truncatula.</title>
        <authorList>
            <person name="Tang H."/>
            <person name="Krishnakumar V."/>
            <person name="Bidwell S."/>
            <person name="Rosen B."/>
            <person name="Chan A."/>
            <person name="Zhou S."/>
            <person name="Gentzbittel L."/>
            <person name="Childs K.L."/>
            <person name="Yandell M."/>
            <person name="Gundlach H."/>
            <person name="Mayer K.F."/>
            <person name="Schwartz D.C."/>
            <person name="Town C.D."/>
        </authorList>
    </citation>
    <scope>GENOME REANNOTATION</scope>
    <source>
        <strain evidence="4 5">cv. Jemalong A17</strain>
    </source>
</reference>
<evidence type="ECO:0000313" key="4">
    <source>
        <dbReference type="EnsemblPlants" id="AES63560"/>
    </source>
</evidence>
<proteinExistence type="predicted"/>
<evidence type="ECO:0000313" key="2">
    <source>
        <dbReference type="EMBL" id="ABN05719.1"/>
    </source>
</evidence>
<reference evidence="3 5" key="3">
    <citation type="journal article" date="2011" name="Nature">
        <title>The Medicago genome provides insight into the evolution of rhizobial symbioses.</title>
        <authorList>
            <person name="Young N.D."/>
            <person name="Debelle F."/>
            <person name="Oldroyd G.E."/>
            <person name="Geurts R."/>
            <person name="Cannon S.B."/>
            <person name="Udvardi M.K."/>
            <person name="Benedito V.A."/>
            <person name="Mayer K.F."/>
            <person name="Gouzy J."/>
            <person name="Schoof H."/>
            <person name="Van de Peer Y."/>
            <person name="Proost S."/>
            <person name="Cook D.R."/>
            <person name="Meyers B.C."/>
            <person name="Spannagl M."/>
            <person name="Cheung F."/>
            <person name="De Mita S."/>
            <person name="Krishnakumar V."/>
            <person name="Gundlach H."/>
            <person name="Zhou S."/>
            <person name="Mudge J."/>
            <person name="Bharti A.K."/>
            <person name="Murray J.D."/>
            <person name="Naoumkina M.A."/>
            <person name="Rosen B."/>
            <person name="Silverstein K.A."/>
            <person name="Tang H."/>
            <person name="Rombauts S."/>
            <person name="Zhao P.X."/>
            <person name="Zhou P."/>
            <person name="Barbe V."/>
            <person name="Bardou P."/>
            <person name="Bechner M."/>
            <person name="Bellec A."/>
            <person name="Berger A."/>
            <person name="Berges H."/>
            <person name="Bidwell S."/>
            <person name="Bisseling T."/>
            <person name="Choisne N."/>
            <person name="Couloux A."/>
            <person name="Denny R."/>
            <person name="Deshpande S."/>
            <person name="Dai X."/>
            <person name="Doyle J.J."/>
            <person name="Dudez A.M."/>
            <person name="Farmer A.D."/>
            <person name="Fouteau S."/>
            <person name="Franken C."/>
            <person name="Gibelin C."/>
            <person name="Gish J."/>
            <person name="Goldstein S."/>
            <person name="Gonzalez A.J."/>
            <person name="Green P.J."/>
            <person name="Hallab A."/>
            <person name="Hartog M."/>
            <person name="Hua A."/>
            <person name="Humphray S.J."/>
            <person name="Jeong D.H."/>
            <person name="Jing Y."/>
            <person name="Jocker A."/>
            <person name="Kenton S.M."/>
            <person name="Kim D.J."/>
            <person name="Klee K."/>
            <person name="Lai H."/>
            <person name="Lang C."/>
            <person name="Lin S."/>
            <person name="Macmil S.L."/>
            <person name="Magdelenat G."/>
            <person name="Matthews L."/>
            <person name="McCorrison J."/>
            <person name="Monaghan E.L."/>
            <person name="Mun J.H."/>
            <person name="Najar F.Z."/>
            <person name="Nicholson C."/>
            <person name="Noirot C."/>
            <person name="O'Bleness M."/>
            <person name="Paule C.R."/>
            <person name="Poulain J."/>
            <person name="Prion F."/>
            <person name="Qin B."/>
            <person name="Qu C."/>
            <person name="Retzel E.F."/>
            <person name="Riddle C."/>
            <person name="Sallet E."/>
            <person name="Samain S."/>
            <person name="Samson N."/>
            <person name="Sanders I."/>
            <person name="Saurat O."/>
            <person name="Scarpelli C."/>
            <person name="Schiex T."/>
            <person name="Segurens B."/>
            <person name="Severin A.J."/>
            <person name="Sherrier D.J."/>
            <person name="Shi R."/>
            <person name="Sims S."/>
            <person name="Singer S.R."/>
            <person name="Sinharoy S."/>
            <person name="Sterck L."/>
            <person name="Viollet A."/>
            <person name="Wang B.B."/>
            <person name="Wang K."/>
            <person name="Wang M."/>
            <person name="Wang X."/>
            <person name="Warfsmann J."/>
            <person name="Weissenbach J."/>
            <person name="White D.D."/>
            <person name="White J.D."/>
            <person name="Wiley G.B."/>
            <person name="Wincker P."/>
            <person name="Xing Y."/>
            <person name="Yang L."/>
            <person name="Yao Z."/>
            <person name="Ying F."/>
            <person name="Zhai J."/>
            <person name="Zhou L."/>
            <person name="Zuber A."/>
            <person name="Denarie J."/>
            <person name="Dixon R.A."/>
            <person name="May G.D."/>
            <person name="Schwartz D.C."/>
            <person name="Rogers J."/>
            <person name="Quetier F."/>
            <person name="Town C.D."/>
            <person name="Roe B.A."/>
        </authorList>
    </citation>
    <scope>NUCLEOTIDE SEQUENCE [LARGE SCALE GENOMIC DNA]</scope>
    <source>
        <strain evidence="3">A17</strain>
        <strain evidence="4 5">cv. Jemalong A17</strain>
    </source>
</reference>
<reference evidence="2" key="1">
    <citation type="submission" date="2005-03" db="EMBL/GenBank/DDBJ databases">
        <authorList>
            <person name="Town C.D."/>
        </authorList>
    </citation>
    <scope>NUCLEOTIDE SEQUENCE</scope>
</reference>
<evidence type="ECO:0000313" key="3">
    <source>
        <dbReference type="EMBL" id="AES63560.1"/>
    </source>
</evidence>
<feature type="transmembrane region" description="Helical" evidence="1">
    <location>
        <begin position="73"/>
        <end position="95"/>
    </location>
</feature>
<name>A2Q1A2_MEDTR</name>
<protein>
    <submittedName>
        <fullName evidence="3">Transmembrane protein, putative</fullName>
    </submittedName>
</protein>
<keyword evidence="1 3" id="KW-0812">Transmembrane</keyword>
<accession>A2Q1A2</accession>
<reference evidence="4" key="5">
    <citation type="submission" date="2015-04" db="UniProtKB">
        <authorList>
            <consortium name="EnsemblPlants"/>
        </authorList>
    </citation>
    <scope>IDENTIFICATION</scope>
    <source>
        <strain evidence="4">cv. Jemalong A17</strain>
    </source>
</reference>
<evidence type="ECO:0000313" key="5">
    <source>
        <dbReference type="Proteomes" id="UP000002051"/>
    </source>
</evidence>
<keyword evidence="1" id="KW-1133">Transmembrane helix</keyword>
<feature type="transmembrane region" description="Helical" evidence="1">
    <location>
        <begin position="23"/>
        <end position="42"/>
    </location>
</feature>
<keyword evidence="1" id="KW-0472">Membrane</keyword>
<feature type="transmembrane region" description="Helical" evidence="1">
    <location>
        <begin position="49"/>
        <end position="67"/>
    </location>
</feature>
<dbReference type="AlphaFoldDB" id="A2Q1A2"/>